<name>A0A9W4T1Q7_9GLOM</name>
<sequence length="588" mass="67417">MPQPSYPPGLADWCLPFDENLPKEIATHFIALPVKRYDEIPEFLYSVPDLLNKPSDAFTAYTTSLKLISEQVITPIGVCNYCQELSKFVKGPNRKNTFLENVEKARRYLQKEGFAGRVEGDVLEVFEGVRENVASELREIVQKPSTSFLPKKRARDTQERELDVVNEDLVNSVIDASDVFGKVTFPSYYNKLKTIWKTRDSESNFYVLDLGDEDTWKQVYRLLDEGELDSLYERLILEDEEKFISEKTHEYLAFFDDIVPAQSKGNEAVDSYLVDESNNENIEENNEVEKIVYQLGSVPEKYHYLSNFFPIPADYEQPKMPDLFIVKNISNHFDIITKMNGAMNKTPERTWTAHVLAYIFFITFCFIDSSQYFSCERDISTKIDIQDNGYKADGVLELFERPKQIPLFLLEVSEGPNNPDPDKINDDRHKLLNEGVFGLNKFMLSTELPKLEVCETLGIFLAQAFADKIEIGQLIFIGPGLYLFAPFTIPVLTIPTSDTDLNHVPRLIRTLLCLRYNIVEKIKRFIEFRKEGQENITMSKPKYATGFTPGRRNAVTFAEFLPKISRGEGKNVNGRGRSRSRGRGRGSA</sequence>
<accession>A0A9W4T1Q7</accession>
<evidence type="ECO:0000313" key="2">
    <source>
        <dbReference type="EMBL" id="CAI2189077.1"/>
    </source>
</evidence>
<feature type="compositionally biased region" description="Basic residues" evidence="1">
    <location>
        <begin position="576"/>
        <end position="588"/>
    </location>
</feature>
<organism evidence="2 3">
    <name type="scientific">Funneliformis geosporum</name>
    <dbReference type="NCBI Taxonomy" id="1117311"/>
    <lineage>
        <taxon>Eukaryota</taxon>
        <taxon>Fungi</taxon>
        <taxon>Fungi incertae sedis</taxon>
        <taxon>Mucoromycota</taxon>
        <taxon>Glomeromycotina</taxon>
        <taxon>Glomeromycetes</taxon>
        <taxon>Glomerales</taxon>
        <taxon>Glomeraceae</taxon>
        <taxon>Funneliformis</taxon>
    </lineage>
</organism>
<feature type="region of interest" description="Disordered" evidence="1">
    <location>
        <begin position="566"/>
        <end position="588"/>
    </location>
</feature>
<dbReference type="OrthoDB" id="2353768at2759"/>
<reference evidence="2" key="1">
    <citation type="submission" date="2022-08" db="EMBL/GenBank/DDBJ databases">
        <authorList>
            <person name="Kallberg Y."/>
            <person name="Tangrot J."/>
            <person name="Rosling A."/>
        </authorList>
    </citation>
    <scope>NUCLEOTIDE SEQUENCE</scope>
    <source>
        <strain evidence="2">Wild A</strain>
    </source>
</reference>
<gene>
    <name evidence="2" type="ORF">FWILDA_LOCUS13901</name>
</gene>
<dbReference type="Proteomes" id="UP001153678">
    <property type="component" value="Unassembled WGS sequence"/>
</dbReference>
<dbReference type="AlphaFoldDB" id="A0A9W4T1Q7"/>
<evidence type="ECO:0000256" key="1">
    <source>
        <dbReference type="SAM" id="MobiDB-lite"/>
    </source>
</evidence>
<protein>
    <submittedName>
        <fullName evidence="2">5676_t:CDS:1</fullName>
    </submittedName>
</protein>
<comment type="caution">
    <text evidence="2">The sequence shown here is derived from an EMBL/GenBank/DDBJ whole genome shotgun (WGS) entry which is preliminary data.</text>
</comment>
<evidence type="ECO:0000313" key="3">
    <source>
        <dbReference type="Proteomes" id="UP001153678"/>
    </source>
</evidence>
<dbReference type="EMBL" id="CAMKVN010005590">
    <property type="protein sequence ID" value="CAI2189077.1"/>
    <property type="molecule type" value="Genomic_DNA"/>
</dbReference>
<feature type="non-terminal residue" evidence="2">
    <location>
        <position position="588"/>
    </location>
</feature>
<keyword evidence="3" id="KW-1185">Reference proteome</keyword>
<proteinExistence type="predicted"/>